<dbReference type="Pfam" id="PF00621">
    <property type="entry name" value="RhoGEF"/>
    <property type="match status" value="1"/>
</dbReference>
<dbReference type="PANTHER" id="PTHR16777">
    <property type="entry name" value="PROTEIN ECT2"/>
    <property type="match status" value="1"/>
</dbReference>
<dbReference type="GO" id="GO:0000281">
    <property type="term" value="P:mitotic cytokinesis"/>
    <property type="evidence" value="ECO:0007669"/>
    <property type="project" value="TreeGrafter"/>
</dbReference>
<feature type="domain" description="DH" evidence="3">
    <location>
        <begin position="160"/>
        <end position="339"/>
    </location>
</feature>
<comment type="caution">
    <text evidence="4">The sequence shown here is derived from an EMBL/GenBank/DDBJ whole genome shotgun (WGS) entry which is preliminary data.</text>
</comment>
<dbReference type="Proteomes" id="UP000765509">
    <property type="component" value="Unassembled WGS sequence"/>
</dbReference>
<feature type="compositionally biased region" description="Polar residues" evidence="2">
    <location>
        <begin position="556"/>
        <end position="572"/>
    </location>
</feature>
<feature type="region of interest" description="Disordered" evidence="2">
    <location>
        <begin position="858"/>
        <end position="891"/>
    </location>
</feature>
<evidence type="ECO:0000256" key="1">
    <source>
        <dbReference type="SAM" id="Coils"/>
    </source>
</evidence>
<sequence length="1340" mass="149243">MDRRSASPISSHRHIIQSSNNLKPRPISYSTNLLLSNPSNSFGPNSIHNDKNKSIPNLKTITQSSSLSTISNSDQINLITTNGTFVDVVVEGMGNGNDPSQGWQVPPELVFFLRSLGERLDPFSPTGRLISTNPASSGHTKSLTEALNHATLRPHTDQTAIIALFNELVATERTYLKRINALNQSYAIPLKQFSKSPQTKIIDKYEAISMFGKIDAIVAANSSLLNILDQSLSFLQNQPGTSIWANLISQELLNIQRPYRDYLAGYDVIKETEQKLLKKSDGFRQFCERTKEAMYDEGMGRVGLRELLMEPVQRVTRYILIFEQMLKKMSSTDPARDGLLACISTCNRLAVCELDDHLIKAATMWGLHRSIDHFPAILVKPGRYFIDSIDVLDVIPDTPNPTVLHCTLFLFNDTIVIAKKPANGHLTGKTLAGLDDLDRLVAAMKKSKSSTSLNAVVSARSEFLSKSLSGCSGHQFTPTKLKKGSMRFKGMVDVHDLIVVNEPTHIGTGTATEVSFDLYLDRPPQDVSERWTDRPYRHYVVCPPPSSAFSGHEKSLSISGYPSSTHSTHPYQSSTHSLSHKSHSTNTTNNHSVTLAERDRFLDNLRKSQALVKAVDDRSTVMRTKFVKENEKGTLIDSFWNLYDKRTYIAEQRKHRVVLQLVGTDSVDQLQFNNDPLDSTPPLMIIRANFNDPDDPECKVSVRRKPNSMFPLPNDDGEVVVVRSDCLSGLIVRIMQVHGFADLPPRISSPGMLSAPPQQVQFAGGSHPSSPSRGFRNKSGFGSSNASNGLYRTKSVSSKPSGPSGVGASQQTTSTAPLRPTLPLTTRSPGGPVWYRNGFGSMGVTTEDVENSAKVDTFGVKKSDSNPSLYGDLPRLKQSKQRTPSPARSTIKGKKRVDLFEDEKDEGAVNWTELESESRCSSVSGLSSYEDEGKFMRVGRRTRGLVGPRQLLPLDRESPTRPASEPVEKDRKSEGVGEFRRPTELIEGDGSRKASGSSIGKRSRSVEPPRRGEKVGEDGEERAKRVASGKMLSSSTLGFVRQIAPAGPLGSAILNRASSQEDRRTIENDRRREERKVTHRRRRNLQSNHEDDGNDKYHVIIDENRDLFSTGDSSDCLRDRLGEADDLSQGIKGKVKIMRNLLKKLRSEFAKIEGVNGSCNTAIPRSPGKLNLSEMANLNDLKIHHKIDLKVQLLIGDFERNLDGLETDLKNVETNENQLKNHVKKVEETFQQMKDVLQRRENDLKMTNEKLELMKELQTELEVENCHLYEAFNEELDKMYNDIQLPPGQAITSLVEDLKKMAEERGSLTTQLGSTQRQLELEIARSECLEQMLREAGLLT</sequence>
<feature type="compositionally biased region" description="Basic and acidic residues" evidence="2">
    <location>
        <begin position="966"/>
        <end position="992"/>
    </location>
</feature>
<dbReference type="PROSITE" id="PS50010">
    <property type="entry name" value="DH_2"/>
    <property type="match status" value="1"/>
</dbReference>
<feature type="region of interest" description="Disordered" evidence="2">
    <location>
        <begin position="1051"/>
        <end position="1095"/>
    </location>
</feature>
<feature type="compositionally biased region" description="Basic and acidic residues" evidence="2">
    <location>
        <begin position="1004"/>
        <end position="1024"/>
    </location>
</feature>
<evidence type="ECO:0000313" key="5">
    <source>
        <dbReference type="Proteomes" id="UP000765509"/>
    </source>
</evidence>
<evidence type="ECO:0000256" key="2">
    <source>
        <dbReference type="SAM" id="MobiDB-lite"/>
    </source>
</evidence>
<dbReference type="Gene3D" id="1.20.900.10">
    <property type="entry name" value="Dbl homology (DH) domain"/>
    <property type="match status" value="1"/>
</dbReference>
<dbReference type="InterPro" id="IPR026817">
    <property type="entry name" value="Ect2"/>
</dbReference>
<dbReference type="SMART" id="SM00325">
    <property type="entry name" value="RhoGEF"/>
    <property type="match status" value="1"/>
</dbReference>
<accession>A0A9Q3HG55</accession>
<feature type="compositionally biased region" description="Low complexity" evidence="2">
    <location>
        <begin position="794"/>
        <end position="830"/>
    </location>
</feature>
<dbReference type="InterPro" id="IPR000219">
    <property type="entry name" value="DH_dom"/>
</dbReference>
<dbReference type="GO" id="GO:0005085">
    <property type="term" value="F:guanyl-nucleotide exchange factor activity"/>
    <property type="evidence" value="ECO:0007669"/>
    <property type="project" value="InterPro"/>
</dbReference>
<dbReference type="GO" id="GO:0005096">
    <property type="term" value="F:GTPase activator activity"/>
    <property type="evidence" value="ECO:0007669"/>
    <property type="project" value="InterPro"/>
</dbReference>
<proteinExistence type="predicted"/>
<dbReference type="EMBL" id="AVOT02017637">
    <property type="protein sequence ID" value="MBW0503906.1"/>
    <property type="molecule type" value="Genomic_DNA"/>
</dbReference>
<feature type="region of interest" description="Disordered" evidence="2">
    <location>
        <begin position="553"/>
        <end position="589"/>
    </location>
</feature>
<feature type="compositionally biased region" description="Polar residues" evidence="2">
    <location>
        <begin position="780"/>
        <end position="790"/>
    </location>
</feature>
<dbReference type="PANTHER" id="PTHR16777:SF2">
    <property type="entry name" value="PROTEIN ECT2"/>
    <property type="match status" value="1"/>
</dbReference>
<dbReference type="SUPFAM" id="SSF48065">
    <property type="entry name" value="DBL homology domain (DH-domain)"/>
    <property type="match status" value="1"/>
</dbReference>
<feature type="region of interest" description="Disordered" evidence="2">
    <location>
        <begin position="1"/>
        <end position="23"/>
    </location>
</feature>
<dbReference type="GO" id="GO:2000431">
    <property type="term" value="P:regulation of cytokinesis, actomyosin contractile ring assembly"/>
    <property type="evidence" value="ECO:0007669"/>
    <property type="project" value="InterPro"/>
</dbReference>
<evidence type="ECO:0000313" key="4">
    <source>
        <dbReference type="EMBL" id="MBW0503906.1"/>
    </source>
</evidence>
<feature type="coiled-coil region" evidence="1">
    <location>
        <begin position="1195"/>
        <end position="1264"/>
    </location>
</feature>
<feature type="compositionally biased region" description="Polar residues" evidence="2">
    <location>
        <begin position="756"/>
        <end position="772"/>
    </location>
</feature>
<feature type="region of interest" description="Disordered" evidence="2">
    <location>
        <begin position="940"/>
        <end position="1032"/>
    </location>
</feature>
<reference evidence="4" key="1">
    <citation type="submission" date="2021-03" db="EMBL/GenBank/DDBJ databases">
        <title>Draft genome sequence of rust myrtle Austropuccinia psidii MF-1, a brazilian biotype.</title>
        <authorList>
            <person name="Quecine M.C."/>
            <person name="Pachon D.M.R."/>
            <person name="Bonatelli M.L."/>
            <person name="Correr F.H."/>
            <person name="Franceschini L.M."/>
            <person name="Leite T.F."/>
            <person name="Margarido G.R.A."/>
            <person name="Almeida C.A."/>
            <person name="Ferrarezi J.A."/>
            <person name="Labate C.A."/>
        </authorList>
    </citation>
    <scope>NUCLEOTIDE SEQUENCE</scope>
    <source>
        <strain evidence="4">MF-1</strain>
    </source>
</reference>
<protein>
    <recommendedName>
        <fullName evidence="3">DH domain-containing protein</fullName>
    </recommendedName>
</protein>
<feature type="compositionally biased region" description="Basic and acidic residues" evidence="2">
    <location>
        <begin position="1059"/>
        <end position="1076"/>
    </location>
</feature>
<keyword evidence="1" id="KW-0175">Coiled coil</keyword>
<dbReference type="OrthoDB" id="660555at2759"/>
<dbReference type="GO" id="GO:0005634">
    <property type="term" value="C:nucleus"/>
    <property type="evidence" value="ECO:0007669"/>
    <property type="project" value="InterPro"/>
</dbReference>
<dbReference type="InterPro" id="IPR035899">
    <property type="entry name" value="DBL_dom_sf"/>
</dbReference>
<organism evidence="4 5">
    <name type="scientific">Austropuccinia psidii MF-1</name>
    <dbReference type="NCBI Taxonomy" id="1389203"/>
    <lineage>
        <taxon>Eukaryota</taxon>
        <taxon>Fungi</taxon>
        <taxon>Dikarya</taxon>
        <taxon>Basidiomycota</taxon>
        <taxon>Pucciniomycotina</taxon>
        <taxon>Pucciniomycetes</taxon>
        <taxon>Pucciniales</taxon>
        <taxon>Sphaerophragmiaceae</taxon>
        <taxon>Austropuccinia</taxon>
    </lineage>
</organism>
<evidence type="ECO:0000259" key="3">
    <source>
        <dbReference type="PROSITE" id="PS50010"/>
    </source>
</evidence>
<feature type="region of interest" description="Disordered" evidence="2">
    <location>
        <begin position="749"/>
        <end position="830"/>
    </location>
</feature>
<keyword evidence="5" id="KW-1185">Reference proteome</keyword>
<gene>
    <name evidence="4" type="ORF">O181_043621</name>
</gene>
<name>A0A9Q3HG55_9BASI</name>
<dbReference type="GO" id="GO:0005938">
    <property type="term" value="C:cell cortex"/>
    <property type="evidence" value="ECO:0007669"/>
    <property type="project" value="TreeGrafter"/>
</dbReference>